<gene>
    <name evidence="5" type="ORF">DNH61_06610</name>
</gene>
<comment type="caution">
    <text evidence="5">The sequence shown here is derived from an EMBL/GenBank/DDBJ whole genome shotgun (WGS) entry which is preliminary data.</text>
</comment>
<dbReference type="Proteomes" id="UP000249522">
    <property type="component" value="Unassembled WGS sequence"/>
</dbReference>
<evidence type="ECO:0000256" key="3">
    <source>
        <dbReference type="SAM" id="Phobius"/>
    </source>
</evidence>
<dbReference type="RefSeq" id="WP_111145875.1">
    <property type="nucleotide sequence ID" value="NZ_QKRB01000036.1"/>
</dbReference>
<dbReference type="OrthoDB" id="9782842at2"/>
<keyword evidence="3" id="KW-1133">Transmembrane helix</keyword>
<proteinExistence type="inferred from homology"/>
<accession>A0A2W1LQS7</accession>
<dbReference type="AlphaFoldDB" id="A0A2W1LQS7"/>
<feature type="transmembrane region" description="Helical" evidence="3">
    <location>
        <begin position="97"/>
        <end position="117"/>
    </location>
</feature>
<feature type="domain" description="Putative zinc-finger" evidence="4">
    <location>
        <begin position="3"/>
        <end position="37"/>
    </location>
</feature>
<keyword evidence="3" id="KW-0472">Membrane</keyword>
<protein>
    <recommendedName>
        <fullName evidence="2">Anti-sigma-W factor RsiW</fullName>
    </recommendedName>
</protein>
<evidence type="ECO:0000256" key="2">
    <source>
        <dbReference type="ARBA" id="ARBA00024438"/>
    </source>
</evidence>
<dbReference type="InterPro" id="IPR027383">
    <property type="entry name" value="Znf_put"/>
</dbReference>
<name>A0A2W1LQS7_9BACL</name>
<reference evidence="5 6" key="1">
    <citation type="submission" date="2018-06" db="EMBL/GenBank/DDBJ databases">
        <title>Paenibacillus imtechensis sp. nov.</title>
        <authorList>
            <person name="Pinnaka A.K."/>
            <person name="Singh H."/>
            <person name="Kaur M."/>
        </authorList>
    </citation>
    <scope>NUCLEOTIDE SEQUENCE [LARGE SCALE GENOMIC DNA]</scope>
    <source>
        <strain evidence="5 6">SMB1</strain>
    </source>
</reference>
<comment type="similarity">
    <text evidence="1">Belongs to the zinc-associated anti-sigma factor (ZAS) superfamily. Anti-sigma-W factor family.</text>
</comment>
<dbReference type="Gene3D" id="1.10.10.1320">
    <property type="entry name" value="Anti-sigma factor, zinc-finger domain"/>
    <property type="match status" value="1"/>
</dbReference>
<dbReference type="EMBL" id="QKRB01000036">
    <property type="protein sequence ID" value="PZD96864.1"/>
    <property type="molecule type" value="Genomic_DNA"/>
</dbReference>
<evidence type="ECO:0000313" key="5">
    <source>
        <dbReference type="EMBL" id="PZD96864.1"/>
    </source>
</evidence>
<keyword evidence="3" id="KW-0812">Transmembrane</keyword>
<dbReference type="InterPro" id="IPR041916">
    <property type="entry name" value="Anti_sigma_zinc_sf"/>
</dbReference>
<evidence type="ECO:0000256" key="1">
    <source>
        <dbReference type="ARBA" id="ARBA00024353"/>
    </source>
</evidence>
<sequence>MNCNVATSWIHDYLDGELPREEAIQLKAHLLACPACRSRFEQLERTEAYVQAAFSADTRSLAGSEAYNAAALTDRIMGTLPAAPQKRSWTRWLRNHPAIAVASVFAMVMLSSFITMWEQHGELVVRGTDLDQVVITGNRVIVPEGARVSGDLTVENGITEVAGEIQGNLTVIDGTLNMASTAKIIGEEKTINQALDWVWYKLKRTVNDLAS</sequence>
<organism evidence="5 6">
    <name type="scientific">Paenibacillus sambharensis</name>
    <dbReference type="NCBI Taxonomy" id="1803190"/>
    <lineage>
        <taxon>Bacteria</taxon>
        <taxon>Bacillati</taxon>
        <taxon>Bacillota</taxon>
        <taxon>Bacilli</taxon>
        <taxon>Bacillales</taxon>
        <taxon>Paenibacillaceae</taxon>
        <taxon>Paenibacillus</taxon>
    </lineage>
</organism>
<keyword evidence="6" id="KW-1185">Reference proteome</keyword>
<evidence type="ECO:0000313" key="6">
    <source>
        <dbReference type="Proteomes" id="UP000249522"/>
    </source>
</evidence>
<dbReference type="Pfam" id="PF13490">
    <property type="entry name" value="zf-HC2"/>
    <property type="match status" value="1"/>
</dbReference>
<evidence type="ECO:0000259" key="4">
    <source>
        <dbReference type="Pfam" id="PF13490"/>
    </source>
</evidence>